<dbReference type="EMBL" id="CP059735">
    <property type="protein sequence ID" value="WDE01680.1"/>
    <property type="molecule type" value="Genomic_DNA"/>
</dbReference>
<dbReference type="KEGG" id="tact:SG35_014245"/>
<evidence type="ECO:0000256" key="2">
    <source>
        <dbReference type="ARBA" id="ARBA00022723"/>
    </source>
</evidence>
<accession>A0AAF0C668</accession>
<sequence>MSSKKTGSCLCGKVNFEIAGEFDNFFLCHCQYCQKDTGSAHAASLFSTSAKLNWLSGQDNIQTFNLPQTRHVKSFCLTCGSAMPNIQMDGQLLVVPAGSLDDEVSIQPNAHIFVSSKADWDDNLENIAKVDKFPS</sequence>
<reference evidence="6 7" key="1">
    <citation type="journal article" date="2015" name="Genome Announc.">
        <title>Draft Genome Sequences of Marine Isolates of Thalassomonas viridans and Thalassomonas actiniarum.</title>
        <authorList>
            <person name="Olonade I."/>
            <person name="van Zyl L.J."/>
            <person name="Trindade M."/>
        </authorList>
    </citation>
    <scope>NUCLEOTIDE SEQUENCE [LARGE SCALE GENOMIC DNA]</scope>
    <source>
        <strain evidence="6 7">A5K-106</strain>
    </source>
</reference>
<dbReference type="InterPro" id="IPR011057">
    <property type="entry name" value="Mss4-like_sf"/>
</dbReference>
<evidence type="ECO:0000256" key="3">
    <source>
        <dbReference type="ARBA" id="ARBA00022833"/>
    </source>
</evidence>
<evidence type="ECO:0000313" key="7">
    <source>
        <dbReference type="Proteomes" id="UP000032568"/>
    </source>
</evidence>
<dbReference type="Gene3D" id="3.90.1590.10">
    <property type="entry name" value="glutathione-dependent formaldehyde- activating enzyme (gfa)"/>
    <property type="match status" value="1"/>
</dbReference>
<dbReference type="AlphaFoldDB" id="A0AAF0C668"/>
<keyword evidence="3" id="KW-0862">Zinc</keyword>
<evidence type="ECO:0000256" key="1">
    <source>
        <dbReference type="ARBA" id="ARBA00005495"/>
    </source>
</evidence>
<organism evidence="6 7">
    <name type="scientific">Thalassomonas actiniarum</name>
    <dbReference type="NCBI Taxonomy" id="485447"/>
    <lineage>
        <taxon>Bacteria</taxon>
        <taxon>Pseudomonadati</taxon>
        <taxon>Pseudomonadota</taxon>
        <taxon>Gammaproteobacteria</taxon>
        <taxon>Alteromonadales</taxon>
        <taxon>Colwelliaceae</taxon>
        <taxon>Thalassomonas</taxon>
    </lineage>
</organism>
<proteinExistence type="inferred from homology"/>
<dbReference type="PROSITE" id="PS51891">
    <property type="entry name" value="CENP_V_GFA"/>
    <property type="match status" value="1"/>
</dbReference>
<dbReference type="GO" id="GO:0016846">
    <property type="term" value="F:carbon-sulfur lyase activity"/>
    <property type="evidence" value="ECO:0007669"/>
    <property type="project" value="InterPro"/>
</dbReference>
<evidence type="ECO:0000313" key="6">
    <source>
        <dbReference type="EMBL" id="WDE01680.1"/>
    </source>
</evidence>
<dbReference type="PANTHER" id="PTHR33337">
    <property type="entry name" value="GFA DOMAIN-CONTAINING PROTEIN"/>
    <property type="match status" value="1"/>
</dbReference>
<protein>
    <submittedName>
        <fullName evidence="6">GFA family protein</fullName>
    </submittedName>
</protein>
<dbReference type="GO" id="GO:0046872">
    <property type="term" value="F:metal ion binding"/>
    <property type="evidence" value="ECO:0007669"/>
    <property type="project" value="UniProtKB-KW"/>
</dbReference>
<keyword evidence="7" id="KW-1185">Reference proteome</keyword>
<evidence type="ECO:0000259" key="5">
    <source>
        <dbReference type="PROSITE" id="PS51891"/>
    </source>
</evidence>
<name>A0AAF0C668_9GAMM</name>
<keyword evidence="2" id="KW-0479">Metal-binding</keyword>
<evidence type="ECO:0000256" key="4">
    <source>
        <dbReference type="ARBA" id="ARBA00023239"/>
    </source>
</evidence>
<dbReference type="InterPro" id="IPR006913">
    <property type="entry name" value="CENP-V/GFA"/>
</dbReference>
<reference evidence="6 7" key="2">
    <citation type="journal article" date="2022" name="Mar. Drugs">
        <title>Bioassay-Guided Fractionation Leads to the Detection of Cholic Acid Generated by the Rare Thalassomonas sp.</title>
        <authorList>
            <person name="Pheiffer F."/>
            <person name="Schneider Y.K."/>
            <person name="Hansen E.H."/>
            <person name="Andersen J.H."/>
            <person name="Isaksson J."/>
            <person name="Busche T."/>
            <person name="R C."/>
            <person name="Kalinowski J."/>
            <person name="Zyl L.V."/>
            <person name="Trindade M."/>
        </authorList>
    </citation>
    <scope>NUCLEOTIDE SEQUENCE [LARGE SCALE GENOMIC DNA]</scope>
    <source>
        <strain evidence="6 7">A5K-106</strain>
    </source>
</reference>
<keyword evidence="4" id="KW-0456">Lyase</keyword>
<feature type="domain" description="CENP-V/GFA" evidence="5">
    <location>
        <begin position="5"/>
        <end position="121"/>
    </location>
</feature>
<dbReference type="PANTHER" id="PTHR33337:SF40">
    <property type="entry name" value="CENP-V_GFA DOMAIN-CONTAINING PROTEIN-RELATED"/>
    <property type="match status" value="1"/>
</dbReference>
<comment type="similarity">
    <text evidence="1">Belongs to the Gfa family.</text>
</comment>
<dbReference type="Proteomes" id="UP000032568">
    <property type="component" value="Chromosome"/>
</dbReference>
<dbReference type="RefSeq" id="WP_044832849.1">
    <property type="nucleotide sequence ID" value="NZ_CP059735.1"/>
</dbReference>
<dbReference type="Pfam" id="PF04828">
    <property type="entry name" value="GFA"/>
    <property type="match status" value="1"/>
</dbReference>
<gene>
    <name evidence="6" type="ORF">SG35_014245</name>
</gene>
<dbReference type="SUPFAM" id="SSF51316">
    <property type="entry name" value="Mss4-like"/>
    <property type="match status" value="1"/>
</dbReference>